<keyword evidence="2" id="KW-1185">Reference proteome</keyword>
<proteinExistence type="predicted"/>
<protein>
    <submittedName>
        <fullName evidence="1">Uncharacterized protein</fullName>
    </submittedName>
</protein>
<organism evidence="1 2">
    <name type="scientific">Danaus plexippus plexippus</name>
    <dbReference type="NCBI Taxonomy" id="278856"/>
    <lineage>
        <taxon>Eukaryota</taxon>
        <taxon>Metazoa</taxon>
        <taxon>Ecdysozoa</taxon>
        <taxon>Arthropoda</taxon>
        <taxon>Hexapoda</taxon>
        <taxon>Insecta</taxon>
        <taxon>Pterygota</taxon>
        <taxon>Neoptera</taxon>
        <taxon>Endopterygota</taxon>
        <taxon>Lepidoptera</taxon>
        <taxon>Glossata</taxon>
        <taxon>Ditrysia</taxon>
        <taxon>Papilionoidea</taxon>
        <taxon>Nymphalidae</taxon>
        <taxon>Danainae</taxon>
        <taxon>Danaini</taxon>
        <taxon>Danaina</taxon>
        <taxon>Danaus</taxon>
        <taxon>Danaus</taxon>
    </lineage>
</organism>
<dbReference type="Proteomes" id="UP000007151">
    <property type="component" value="Unassembled WGS sequence"/>
</dbReference>
<dbReference type="KEGG" id="dpl:KGM_202859"/>
<sequence>MTNVVRSSDNHLMLEHFYTAPTSSHQHRTCVFMLPMHVQGDDSLFNKQEEQQQVANDDEQLCTIKEALS</sequence>
<dbReference type="AlphaFoldDB" id="A0A212F209"/>
<evidence type="ECO:0000313" key="2">
    <source>
        <dbReference type="Proteomes" id="UP000007151"/>
    </source>
</evidence>
<evidence type="ECO:0000313" key="1">
    <source>
        <dbReference type="EMBL" id="OWR47769.1"/>
    </source>
</evidence>
<reference evidence="1 2" key="1">
    <citation type="journal article" date="2011" name="Cell">
        <title>The monarch butterfly genome yields insights into long-distance migration.</title>
        <authorList>
            <person name="Zhan S."/>
            <person name="Merlin C."/>
            <person name="Boore J.L."/>
            <person name="Reppert S.M."/>
        </authorList>
    </citation>
    <scope>NUCLEOTIDE SEQUENCE [LARGE SCALE GENOMIC DNA]</scope>
    <source>
        <strain evidence="1">F-2</strain>
    </source>
</reference>
<name>A0A212F209_DANPL</name>
<dbReference type="EMBL" id="AGBW02010785">
    <property type="protein sequence ID" value="OWR47769.1"/>
    <property type="molecule type" value="Genomic_DNA"/>
</dbReference>
<gene>
    <name evidence="1" type="ORF">KGM_202859</name>
</gene>
<dbReference type="InParanoid" id="A0A212F209"/>
<comment type="caution">
    <text evidence="1">The sequence shown here is derived from an EMBL/GenBank/DDBJ whole genome shotgun (WGS) entry which is preliminary data.</text>
</comment>
<accession>A0A212F209</accession>